<dbReference type="Pfam" id="PF00753">
    <property type="entry name" value="Lactamase_B"/>
    <property type="match status" value="1"/>
</dbReference>
<keyword evidence="2" id="KW-0175">Coiled coil</keyword>
<dbReference type="InterPro" id="IPR022712">
    <property type="entry name" value="Beta_Casp"/>
</dbReference>
<dbReference type="SUPFAM" id="SSF56281">
    <property type="entry name" value="Metallo-hydrolase/oxidoreductase"/>
    <property type="match status" value="1"/>
</dbReference>
<evidence type="ECO:0000259" key="3">
    <source>
        <dbReference type="SMART" id="SM00849"/>
    </source>
</evidence>
<dbReference type="InterPro" id="IPR011108">
    <property type="entry name" value="RMMBL"/>
</dbReference>
<dbReference type="InterPro" id="IPR050698">
    <property type="entry name" value="MBL"/>
</dbReference>
<dbReference type="InterPro" id="IPR036866">
    <property type="entry name" value="RibonucZ/Hydroxyglut_hydro"/>
</dbReference>
<dbReference type="CDD" id="cd16295">
    <property type="entry name" value="TTHA0252-CPSF-like_MBL-fold"/>
    <property type="match status" value="1"/>
</dbReference>
<dbReference type="PANTHER" id="PTHR11203:SF37">
    <property type="entry name" value="INTEGRATOR COMPLEX SUBUNIT 11"/>
    <property type="match status" value="1"/>
</dbReference>
<feature type="coiled-coil region" evidence="2">
    <location>
        <begin position="486"/>
        <end position="513"/>
    </location>
</feature>
<evidence type="ECO:0000259" key="4">
    <source>
        <dbReference type="SMART" id="SM01027"/>
    </source>
</evidence>
<dbReference type="RefSeq" id="WP_073473776.1">
    <property type="nucleotide sequence ID" value="NZ_FQZU01000004.1"/>
</dbReference>
<gene>
    <name evidence="5" type="ORF">SAMN02745216_01110</name>
</gene>
<dbReference type="Proteomes" id="UP000183994">
    <property type="component" value="Unassembled WGS sequence"/>
</dbReference>
<evidence type="ECO:0000256" key="1">
    <source>
        <dbReference type="ARBA" id="ARBA00022801"/>
    </source>
</evidence>
<keyword evidence="6" id="KW-1185">Reference proteome</keyword>
<evidence type="ECO:0000313" key="6">
    <source>
        <dbReference type="Proteomes" id="UP000183994"/>
    </source>
</evidence>
<dbReference type="Gene3D" id="3.40.50.10890">
    <property type="match status" value="1"/>
</dbReference>
<dbReference type="GO" id="GO:0016787">
    <property type="term" value="F:hydrolase activity"/>
    <property type="evidence" value="ECO:0007669"/>
    <property type="project" value="UniProtKB-KW"/>
</dbReference>
<dbReference type="OrthoDB" id="9803916at2"/>
<dbReference type="GO" id="GO:0004521">
    <property type="term" value="F:RNA endonuclease activity"/>
    <property type="evidence" value="ECO:0007669"/>
    <property type="project" value="TreeGrafter"/>
</dbReference>
<dbReference type="STRING" id="1121393.SAMN02745216_01110"/>
<protein>
    <submittedName>
        <fullName evidence="5">Metallo-beta-lactamase family protein</fullName>
    </submittedName>
</protein>
<dbReference type="Pfam" id="PF10996">
    <property type="entry name" value="Beta-Casp"/>
    <property type="match status" value="1"/>
</dbReference>
<dbReference type="Pfam" id="PF07521">
    <property type="entry name" value="RMMBL"/>
    <property type="match status" value="1"/>
</dbReference>
<dbReference type="AlphaFoldDB" id="A0A1M6GU83"/>
<dbReference type="PANTHER" id="PTHR11203">
    <property type="entry name" value="CLEAVAGE AND POLYADENYLATION SPECIFICITY FACTOR FAMILY MEMBER"/>
    <property type="match status" value="1"/>
</dbReference>
<name>A0A1M6GU83_9BACT</name>
<dbReference type="Gene3D" id="3.60.15.10">
    <property type="entry name" value="Ribonuclease Z/Hydroxyacylglutathione hydrolase-like"/>
    <property type="match status" value="1"/>
</dbReference>
<feature type="domain" description="Metallo-beta-lactamase" evidence="3">
    <location>
        <begin position="14"/>
        <end position="250"/>
    </location>
</feature>
<dbReference type="SMART" id="SM01027">
    <property type="entry name" value="Beta-Casp"/>
    <property type="match status" value="1"/>
</dbReference>
<organism evidence="5 6">
    <name type="scientific">Desulfatibacillum alkenivorans DSM 16219</name>
    <dbReference type="NCBI Taxonomy" id="1121393"/>
    <lineage>
        <taxon>Bacteria</taxon>
        <taxon>Pseudomonadati</taxon>
        <taxon>Thermodesulfobacteriota</taxon>
        <taxon>Desulfobacteria</taxon>
        <taxon>Desulfobacterales</taxon>
        <taxon>Desulfatibacillaceae</taxon>
        <taxon>Desulfatibacillum</taxon>
    </lineage>
</organism>
<evidence type="ECO:0000256" key="2">
    <source>
        <dbReference type="SAM" id="Coils"/>
    </source>
</evidence>
<dbReference type="EMBL" id="FQZU01000004">
    <property type="protein sequence ID" value="SHJ13507.1"/>
    <property type="molecule type" value="Genomic_DNA"/>
</dbReference>
<sequence>MVRVTCLGAAGGVTGSNHLVETSDGRKILVDCGLFQGGRQMEARNWESWGFNPADIDLVIATHAHIDHIGRIPKLIKDGYKGKIIASPPTIDLAEILLLDSAHIQEMNAEWQTRKNKRRGRKDIQPLYTTPDAERSLSHFQPQNRDEMLELNMGVRIRLRNAGHILGSSILEMWIEDGGQEMKIVFSGDIGQPEQLIIKDPYEVFAADFLFMEATYGDRLHKSHEESRQELLEAIKFSYENGEKVVIPAFAVERTQEILYILGEFHRAGVLPDMPIYLDSPLAIKATEIFRKHKKHYDEEAMAIVRKGFDPLDLPNLKFTPSTAESIAINERPGPAIVMAGNGMCTAGRIKHHLKHNLWRPGASLVIVGFQAQGTTGRRIVEGASEVKIFRETVAVKAKVYTIGGFSAHADQEDLLRWVGHFAESKPKVFPIHGEPEACKVLAEKIQEKYGLETHVPRWRESILLTPKAVDYVLPEKEEDMEPDYFAEMNNVIVSMERNIRELRRTLNERLAKKKDGDHGLERLQFIQEELESILKSG</sequence>
<dbReference type="SMART" id="SM00849">
    <property type="entry name" value="Lactamase_B"/>
    <property type="match status" value="1"/>
</dbReference>
<evidence type="ECO:0000313" key="5">
    <source>
        <dbReference type="EMBL" id="SHJ13507.1"/>
    </source>
</evidence>
<keyword evidence="1" id="KW-0378">Hydrolase</keyword>
<proteinExistence type="predicted"/>
<reference evidence="6" key="1">
    <citation type="submission" date="2016-11" db="EMBL/GenBank/DDBJ databases">
        <authorList>
            <person name="Varghese N."/>
            <person name="Submissions S."/>
        </authorList>
    </citation>
    <scope>NUCLEOTIDE SEQUENCE [LARGE SCALE GENOMIC DNA]</scope>
    <source>
        <strain evidence="6">DSM 16219</strain>
    </source>
</reference>
<dbReference type="InterPro" id="IPR001279">
    <property type="entry name" value="Metallo-B-lactamas"/>
</dbReference>
<accession>A0A1M6GU83</accession>
<feature type="domain" description="Beta-Casp" evidence="4">
    <location>
        <begin position="255"/>
        <end position="380"/>
    </location>
</feature>